<sequence>MREEYQKQLEAEKAKITKEEQNKIWKSRMNNLTKSKKFIKIVEKKEE</sequence>
<name>A0ABU5S7U7_9BACT</name>
<reference evidence="1 2" key="1">
    <citation type="submission" date="2023-12" db="EMBL/GenBank/DDBJ databases">
        <title>Novel species of the genus Arcicella isolated from rivers.</title>
        <authorList>
            <person name="Lu H."/>
        </authorList>
    </citation>
    <scope>NUCLEOTIDE SEQUENCE [LARGE SCALE GENOMIC DNA]</scope>
    <source>
        <strain evidence="1 2">DC2W</strain>
    </source>
</reference>
<dbReference type="Proteomes" id="UP001303899">
    <property type="component" value="Unassembled WGS sequence"/>
</dbReference>
<protein>
    <submittedName>
        <fullName evidence="1">Uncharacterized protein</fullName>
    </submittedName>
</protein>
<dbReference type="RefSeq" id="WP_323697865.1">
    <property type="nucleotide sequence ID" value="NZ_JAYGIL010000021.1"/>
</dbReference>
<evidence type="ECO:0000313" key="2">
    <source>
        <dbReference type="Proteomes" id="UP001303899"/>
    </source>
</evidence>
<accession>A0ABU5S7U7</accession>
<organism evidence="1 2">
    <name type="scientific">Arcicella gelida</name>
    <dbReference type="NCBI Taxonomy" id="2984195"/>
    <lineage>
        <taxon>Bacteria</taxon>
        <taxon>Pseudomonadati</taxon>
        <taxon>Bacteroidota</taxon>
        <taxon>Cytophagia</taxon>
        <taxon>Cytophagales</taxon>
        <taxon>Flectobacillaceae</taxon>
        <taxon>Arcicella</taxon>
    </lineage>
</organism>
<keyword evidence="2" id="KW-1185">Reference proteome</keyword>
<evidence type="ECO:0000313" key="1">
    <source>
        <dbReference type="EMBL" id="MEA5404484.1"/>
    </source>
</evidence>
<gene>
    <name evidence="1" type="ORF">VB776_16245</name>
</gene>
<proteinExistence type="predicted"/>
<comment type="caution">
    <text evidence="1">The sequence shown here is derived from an EMBL/GenBank/DDBJ whole genome shotgun (WGS) entry which is preliminary data.</text>
</comment>
<dbReference type="EMBL" id="JAYGIL010000021">
    <property type="protein sequence ID" value="MEA5404484.1"/>
    <property type="molecule type" value="Genomic_DNA"/>
</dbReference>